<dbReference type="Proteomes" id="UP000619118">
    <property type="component" value="Unassembled WGS sequence"/>
</dbReference>
<dbReference type="InterPro" id="IPR000644">
    <property type="entry name" value="CBS_dom"/>
</dbReference>
<dbReference type="InterPro" id="IPR018821">
    <property type="entry name" value="DUF294_put_nucleoTrafse_sb-bd"/>
</dbReference>
<organism evidence="5 6">
    <name type="scientific">Shewanella litoralis</name>
    <dbReference type="NCBI Taxonomy" id="2282700"/>
    <lineage>
        <taxon>Bacteria</taxon>
        <taxon>Pseudomonadati</taxon>
        <taxon>Pseudomonadota</taxon>
        <taxon>Gammaproteobacteria</taxon>
        <taxon>Alteromonadales</taxon>
        <taxon>Shewanellaceae</taxon>
        <taxon>Shewanella</taxon>
    </lineage>
</organism>
<dbReference type="EMBL" id="BMQX01000014">
    <property type="protein sequence ID" value="GGQ21348.1"/>
    <property type="molecule type" value="Genomic_DNA"/>
</dbReference>
<dbReference type="Pfam" id="PF00027">
    <property type="entry name" value="cNMP_binding"/>
    <property type="match status" value="1"/>
</dbReference>
<dbReference type="SMART" id="SM00116">
    <property type="entry name" value="CBS"/>
    <property type="match status" value="2"/>
</dbReference>
<dbReference type="PROSITE" id="PS50042">
    <property type="entry name" value="CNMP_BINDING_3"/>
    <property type="match status" value="1"/>
</dbReference>
<feature type="domain" description="CBS" evidence="4">
    <location>
        <begin position="156"/>
        <end position="212"/>
    </location>
</feature>
<dbReference type="Pfam" id="PF10335">
    <property type="entry name" value="DUF294_C"/>
    <property type="match status" value="1"/>
</dbReference>
<dbReference type="RefSeq" id="WP_160054273.1">
    <property type="nucleotide sequence ID" value="NZ_BMQX01000014.1"/>
</dbReference>
<proteinExistence type="predicted"/>
<dbReference type="SUPFAM" id="SSF54631">
    <property type="entry name" value="CBS-domain pair"/>
    <property type="match status" value="1"/>
</dbReference>
<gene>
    <name evidence="5" type="ORF">GCM10009411_22000</name>
</gene>
<dbReference type="PANTHER" id="PTHR48108:SF31">
    <property type="entry name" value="CBS DOMAIN AND CYCLIC NUCLEOTIDE-REGULATED NUCLEOTIDYLTRANSFERASE"/>
    <property type="match status" value="1"/>
</dbReference>
<dbReference type="SUPFAM" id="SSF51206">
    <property type="entry name" value="cAMP-binding domain-like"/>
    <property type="match status" value="1"/>
</dbReference>
<dbReference type="InterPro" id="IPR046342">
    <property type="entry name" value="CBS_dom_sf"/>
</dbReference>
<dbReference type="PANTHER" id="PTHR48108">
    <property type="entry name" value="CBS DOMAIN-CONTAINING PROTEIN CBSX2, CHLOROPLASTIC"/>
    <property type="match status" value="1"/>
</dbReference>
<reference evidence="6" key="1">
    <citation type="journal article" date="2019" name="Int. J. Syst. Evol. Microbiol.">
        <title>The Global Catalogue of Microorganisms (GCM) 10K type strain sequencing project: providing services to taxonomists for standard genome sequencing and annotation.</title>
        <authorList>
            <consortium name="The Broad Institute Genomics Platform"/>
            <consortium name="The Broad Institute Genome Sequencing Center for Infectious Disease"/>
            <person name="Wu L."/>
            <person name="Ma J."/>
        </authorList>
    </citation>
    <scope>NUCLEOTIDE SEQUENCE [LARGE SCALE GENOMIC DNA]</scope>
    <source>
        <strain evidence="6">JCM 32306</strain>
    </source>
</reference>
<accession>A0ABQ2R9Y9</accession>
<comment type="caution">
    <text evidence="5">The sequence shown here is derived from an EMBL/GenBank/DDBJ whole genome shotgun (WGS) entry which is preliminary data.</text>
</comment>
<feature type="domain" description="CBS" evidence="4">
    <location>
        <begin position="220"/>
        <end position="276"/>
    </location>
</feature>
<evidence type="ECO:0000256" key="2">
    <source>
        <dbReference type="PROSITE-ProRule" id="PRU00703"/>
    </source>
</evidence>
<dbReference type="InterPro" id="IPR014710">
    <property type="entry name" value="RmlC-like_jellyroll"/>
</dbReference>
<evidence type="ECO:0000313" key="5">
    <source>
        <dbReference type="EMBL" id="GGQ21348.1"/>
    </source>
</evidence>
<dbReference type="InterPro" id="IPR000595">
    <property type="entry name" value="cNMP-bd_dom"/>
</dbReference>
<protein>
    <submittedName>
        <fullName evidence="5">Cyclic nucleotide-binding protein</fullName>
    </submittedName>
</protein>
<dbReference type="InterPro" id="IPR051462">
    <property type="entry name" value="CBS_domain-containing"/>
</dbReference>
<evidence type="ECO:0000259" key="4">
    <source>
        <dbReference type="PROSITE" id="PS51371"/>
    </source>
</evidence>
<dbReference type="Pfam" id="PF00571">
    <property type="entry name" value="CBS"/>
    <property type="match status" value="2"/>
</dbReference>
<dbReference type="CDD" id="cd05401">
    <property type="entry name" value="NT_GlnE_GlnD_like"/>
    <property type="match status" value="1"/>
</dbReference>
<dbReference type="Pfam" id="PF03445">
    <property type="entry name" value="DUF294"/>
    <property type="match status" value="1"/>
</dbReference>
<evidence type="ECO:0000313" key="6">
    <source>
        <dbReference type="Proteomes" id="UP000619118"/>
    </source>
</evidence>
<sequence>MDASELQPVEQFLAAHSPFDSLPAEVISRCAKNITVGYYSKASAFVEFDTQNPKLYIVRSGAFEVRDPEGILVDRVAEGECFGFSTLLSGEKVVNKVAILEDGLVYHLPQAIFAQLRAEQRSFDQFFARAFAKRLRNEGRFKAKDLTTTSRITSIMCAKPIIVQAHDSVIDAAKIMRDHRVSSVLVIDNDKLVGILTDRDLRNRIIAEGLDVNTLVSQAMTVSPITTHANALVFETMLTMSEHNIHHLPVVDGSKAIGMITSTDILRAQRSQPLLLIGEIGRQANIDSLIQVSKQIPLLLQNLISADARAEEIGRVLTSVTDALTRRLIELNQQILGKAPMAFCWLAFGSQGRQDQVACSDQDNGLLLAHEPDELAAAYFEALTQAVCKGLDQCGYVYCPGDIMAQNPKWRLPLNQWKSLFKHWVLTPEPKALMHASIFFDMRAVFGPMSLFSELQDDVLASTKDNDIFLAGMAGNSLTESPPLGFFRKFVLERDGSEVKGMDLKHKGSALINDIARVYALSAGIKEVNTAKRIRVLMEANIINRKDALNLADAHEFIAHMRLANQGYQVTNNLPVNNFLKPQHLSSLLRHQLRDAFKVVHDAQAGIKLKFLRSF</sequence>
<dbReference type="CDD" id="cd00038">
    <property type="entry name" value="CAP_ED"/>
    <property type="match status" value="1"/>
</dbReference>
<dbReference type="CDD" id="cd04587">
    <property type="entry name" value="CBS_pair_CAP-ED_NT_Pol-beta-like_DUF294_assoc"/>
    <property type="match status" value="1"/>
</dbReference>
<dbReference type="Gene3D" id="2.60.120.10">
    <property type="entry name" value="Jelly Rolls"/>
    <property type="match status" value="1"/>
</dbReference>
<keyword evidence="2" id="KW-0129">CBS domain</keyword>
<evidence type="ECO:0000259" key="3">
    <source>
        <dbReference type="PROSITE" id="PS50042"/>
    </source>
</evidence>
<dbReference type="InterPro" id="IPR005105">
    <property type="entry name" value="GlnD_Uridyltrans_N"/>
</dbReference>
<evidence type="ECO:0000256" key="1">
    <source>
        <dbReference type="ARBA" id="ARBA00022737"/>
    </source>
</evidence>
<dbReference type="Gene3D" id="3.10.580.10">
    <property type="entry name" value="CBS-domain"/>
    <property type="match status" value="1"/>
</dbReference>
<feature type="domain" description="Cyclic nucleotide-binding" evidence="3">
    <location>
        <begin position="18"/>
        <end position="116"/>
    </location>
</feature>
<keyword evidence="6" id="KW-1185">Reference proteome</keyword>
<name>A0ABQ2R9Y9_9GAMM</name>
<keyword evidence="1" id="KW-0677">Repeat</keyword>
<dbReference type="PROSITE" id="PS51371">
    <property type="entry name" value="CBS"/>
    <property type="match status" value="2"/>
</dbReference>
<dbReference type="InterPro" id="IPR018490">
    <property type="entry name" value="cNMP-bd_dom_sf"/>
</dbReference>